<keyword evidence="7 12" id="KW-0863">Zinc-finger</keyword>
<comment type="catalytic activity">
    <reaction evidence="1">
        <text>S-ubiquitinyl-[E2 ubiquitin-conjugating enzyme]-L-cysteine + [acceptor protein]-L-lysine = [E2 ubiquitin-conjugating enzyme]-L-cysteine + N(6)-ubiquitinyl-[acceptor protein]-L-lysine.</text>
        <dbReference type="EC" id="2.3.2.27"/>
    </reaction>
</comment>
<feature type="compositionally biased region" description="Polar residues" evidence="13">
    <location>
        <begin position="379"/>
        <end position="394"/>
    </location>
</feature>
<dbReference type="GO" id="GO:0060816">
    <property type="term" value="P:random inactivation of X chromosome"/>
    <property type="evidence" value="ECO:0007669"/>
    <property type="project" value="TreeGrafter"/>
</dbReference>
<sequence>MQINRLDQEEAFYRFVNNLSGEDYRLMRDNNLLGTPGQSTEEELFRRLEQIKEGLPPLQSSDENRRRDSSDDVSNGDSIIDCPNSVRQTGNTTRSCQRRNQSWRAVGHTNSNSGDFRFSLETNVNHNNGRQTPENENEPSATRLSVENMDNSSQRQMENSASETSSARPPRSERSSAEALTEVPPTRGWSRARSRKPEHGRRSRARAERSRPPLHQANEIPRRSHRSASSQTFVYPLVNEIEGSSRTPCHGTLRQQITGPELLGRGLLAASGSKNSAAQGTSSSDTGTNGEATGSSLRPPAIDRNNQVRRVLLGEYRQRDSIASRNRSRFQTPNNMAFYESRREDFIRTFTLSERASGRTYVSNNRFSILTIFNTGSSATASVPFQTPSRQRTTGFGELPRSGRGRSGGNSSASGSSSNPRSSSNGESSQSRSEMFEDGNEDILLYPFNDNHQTRGLTKEQTANLAMRSFGENDALKTCSICITEYMEGNKLRKLPCSHEYHAHCINRWLSENTTCPICPRDVLSSGNRERVV</sequence>
<comment type="subcellular location">
    <subcellularLocation>
        <location evidence="2">Nucleus</location>
    </subcellularLocation>
</comment>
<evidence type="ECO:0000256" key="12">
    <source>
        <dbReference type="PROSITE-ProRule" id="PRU00175"/>
    </source>
</evidence>
<dbReference type="Pfam" id="PF25914">
    <property type="entry name" value="RNF6_N"/>
    <property type="match status" value="1"/>
</dbReference>
<dbReference type="InterPro" id="IPR058896">
    <property type="entry name" value="RNF6/12_N"/>
</dbReference>
<feature type="region of interest" description="Disordered" evidence="13">
    <location>
        <begin position="53"/>
        <end position="228"/>
    </location>
</feature>
<keyword evidence="6" id="KW-0479">Metal-binding</keyword>
<evidence type="ECO:0000256" key="7">
    <source>
        <dbReference type="ARBA" id="ARBA00022771"/>
    </source>
</evidence>
<feature type="region of interest" description="Disordered" evidence="13">
    <location>
        <begin position="379"/>
        <end position="436"/>
    </location>
</feature>
<reference evidence="15 16" key="1">
    <citation type="journal article" date="2023" name="bioRxiv">
        <title>Conserved and derived expression patterns and positive selection on dental genes reveal complex evolutionary context of ever-growing rodent molars.</title>
        <authorList>
            <person name="Calamari Z.T."/>
            <person name="Song A."/>
            <person name="Cohen E."/>
            <person name="Akter M."/>
            <person name="Roy R.D."/>
            <person name="Hallikas O."/>
            <person name="Christensen M.M."/>
            <person name="Li P."/>
            <person name="Marangoni P."/>
            <person name="Jernvall J."/>
            <person name="Klein O.D."/>
        </authorList>
    </citation>
    <scope>NUCLEOTIDE SEQUENCE [LARGE SCALE GENOMIC DNA]</scope>
    <source>
        <strain evidence="15">V071</strain>
    </source>
</reference>
<dbReference type="Gene3D" id="3.30.40.10">
    <property type="entry name" value="Zinc/RING finger domain, C3HC4 (zinc finger)"/>
    <property type="match status" value="1"/>
</dbReference>
<gene>
    <name evidence="15" type="ORF">U0070_017398</name>
</gene>
<keyword evidence="8" id="KW-0833">Ubl conjugation pathway</keyword>
<dbReference type="GO" id="GO:0006511">
    <property type="term" value="P:ubiquitin-dependent protein catabolic process"/>
    <property type="evidence" value="ECO:0007669"/>
    <property type="project" value="TreeGrafter"/>
</dbReference>
<dbReference type="GO" id="GO:0005634">
    <property type="term" value="C:nucleus"/>
    <property type="evidence" value="ECO:0007669"/>
    <property type="project" value="UniProtKB-SubCell"/>
</dbReference>
<evidence type="ECO:0000256" key="11">
    <source>
        <dbReference type="ARBA" id="ARBA00038418"/>
    </source>
</evidence>
<feature type="compositionally biased region" description="Low complexity" evidence="13">
    <location>
        <begin position="160"/>
        <end position="169"/>
    </location>
</feature>
<feature type="compositionally biased region" description="Basic residues" evidence="13">
    <location>
        <begin position="190"/>
        <end position="204"/>
    </location>
</feature>
<dbReference type="FunFam" id="3.30.40.10:FF:000054">
    <property type="entry name" value="E3 ubiquitin-protein ligase RLIM isoform X1"/>
    <property type="match status" value="1"/>
</dbReference>
<protein>
    <recommendedName>
        <fullName evidence="4">RING-type E3 ubiquitin transferase</fullName>
        <ecNumber evidence="4">2.3.2.27</ecNumber>
    </recommendedName>
</protein>
<name>A0AAW0H581_MYOGA</name>
<comment type="pathway">
    <text evidence="3">Protein modification; protein ubiquitination.</text>
</comment>
<evidence type="ECO:0000259" key="14">
    <source>
        <dbReference type="PROSITE" id="PS50089"/>
    </source>
</evidence>
<dbReference type="EC" id="2.3.2.27" evidence="4"/>
<accession>A0AAW0H581</accession>
<feature type="compositionally biased region" description="Polar residues" evidence="13">
    <location>
        <begin position="274"/>
        <end position="296"/>
    </location>
</feature>
<comment type="caution">
    <text evidence="15">The sequence shown here is derived from an EMBL/GenBank/DDBJ whole genome shotgun (WGS) entry which is preliminary data.</text>
</comment>
<dbReference type="SUPFAM" id="SSF57850">
    <property type="entry name" value="RING/U-box"/>
    <property type="match status" value="1"/>
</dbReference>
<evidence type="ECO:0000256" key="9">
    <source>
        <dbReference type="ARBA" id="ARBA00022833"/>
    </source>
</evidence>
<evidence type="ECO:0000256" key="3">
    <source>
        <dbReference type="ARBA" id="ARBA00004906"/>
    </source>
</evidence>
<dbReference type="PANTHER" id="PTHR45931">
    <property type="entry name" value="SI:CH211-59O9.10"/>
    <property type="match status" value="1"/>
</dbReference>
<dbReference type="SMART" id="SM00184">
    <property type="entry name" value="RING"/>
    <property type="match status" value="1"/>
</dbReference>
<dbReference type="PROSITE" id="PS50089">
    <property type="entry name" value="ZF_RING_2"/>
    <property type="match status" value="1"/>
</dbReference>
<evidence type="ECO:0000313" key="15">
    <source>
        <dbReference type="EMBL" id="KAK7796581.1"/>
    </source>
</evidence>
<evidence type="ECO:0000256" key="5">
    <source>
        <dbReference type="ARBA" id="ARBA00022679"/>
    </source>
</evidence>
<comment type="similarity">
    <text evidence="11">Belongs to the RNF12 family.</text>
</comment>
<evidence type="ECO:0000256" key="10">
    <source>
        <dbReference type="ARBA" id="ARBA00023242"/>
    </source>
</evidence>
<proteinExistence type="inferred from homology"/>
<evidence type="ECO:0000313" key="16">
    <source>
        <dbReference type="Proteomes" id="UP001488838"/>
    </source>
</evidence>
<evidence type="ECO:0000256" key="8">
    <source>
        <dbReference type="ARBA" id="ARBA00022786"/>
    </source>
</evidence>
<dbReference type="GO" id="GO:0061630">
    <property type="term" value="F:ubiquitin protein ligase activity"/>
    <property type="evidence" value="ECO:0007669"/>
    <property type="project" value="UniProtKB-EC"/>
</dbReference>
<evidence type="ECO:0000256" key="13">
    <source>
        <dbReference type="SAM" id="MobiDB-lite"/>
    </source>
</evidence>
<dbReference type="InterPro" id="IPR013083">
    <property type="entry name" value="Znf_RING/FYVE/PHD"/>
</dbReference>
<dbReference type="InterPro" id="IPR051834">
    <property type="entry name" value="RING_finger_E3_ligase"/>
</dbReference>
<keyword evidence="5" id="KW-0808">Transferase</keyword>
<dbReference type="Pfam" id="PF13639">
    <property type="entry name" value="zf-RING_2"/>
    <property type="match status" value="1"/>
</dbReference>
<evidence type="ECO:0000256" key="6">
    <source>
        <dbReference type="ARBA" id="ARBA00022723"/>
    </source>
</evidence>
<evidence type="ECO:0000256" key="2">
    <source>
        <dbReference type="ARBA" id="ARBA00004123"/>
    </source>
</evidence>
<dbReference type="AlphaFoldDB" id="A0AAW0H581"/>
<keyword evidence="16" id="KW-1185">Reference proteome</keyword>
<evidence type="ECO:0000256" key="4">
    <source>
        <dbReference type="ARBA" id="ARBA00012483"/>
    </source>
</evidence>
<feature type="compositionally biased region" description="Low complexity" evidence="13">
    <location>
        <begin position="409"/>
        <end position="433"/>
    </location>
</feature>
<dbReference type="GO" id="GO:0016567">
    <property type="term" value="P:protein ubiquitination"/>
    <property type="evidence" value="ECO:0007669"/>
    <property type="project" value="TreeGrafter"/>
</dbReference>
<feature type="domain" description="RING-type" evidence="14">
    <location>
        <begin position="479"/>
        <end position="519"/>
    </location>
</feature>
<keyword evidence="9" id="KW-0862">Zinc</keyword>
<dbReference type="PANTHER" id="PTHR45931:SF4">
    <property type="entry name" value="E3 UBIQUITIN-PROTEIN LIGASE RLIM"/>
    <property type="match status" value="1"/>
</dbReference>
<dbReference type="Proteomes" id="UP001488838">
    <property type="component" value="Unassembled WGS sequence"/>
</dbReference>
<dbReference type="EMBL" id="JBBHLL010001112">
    <property type="protein sequence ID" value="KAK7796581.1"/>
    <property type="molecule type" value="Genomic_DNA"/>
</dbReference>
<dbReference type="GO" id="GO:0008270">
    <property type="term" value="F:zinc ion binding"/>
    <property type="evidence" value="ECO:0007669"/>
    <property type="project" value="UniProtKB-KW"/>
</dbReference>
<feature type="region of interest" description="Disordered" evidence="13">
    <location>
        <begin position="270"/>
        <end position="305"/>
    </location>
</feature>
<feature type="compositionally biased region" description="Polar residues" evidence="13">
    <location>
        <begin position="85"/>
        <end position="159"/>
    </location>
</feature>
<keyword evidence="10" id="KW-0539">Nucleus</keyword>
<feature type="compositionally biased region" description="Low complexity" evidence="13">
    <location>
        <begin position="72"/>
        <end position="81"/>
    </location>
</feature>
<dbReference type="InterPro" id="IPR001841">
    <property type="entry name" value="Znf_RING"/>
</dbReference>
<organism evidence="15 16">
    <name type="scientific">Myodes glareolus</name>
    <name type="common">Bank vole</name>
    <name type="synonym">Clethrionomys glareolus</name>
    <dbReference type="NCBI Taxonomy" id="447135"/>
    <lineage>
        <taxon>Eukaryota</taxon>
        <taxon>Metazoa</taxon>
        <taxon>Chordata</taxon>
        <taxon>Craniata</taxon>
        <taxon>Vertebrata</taxon>
        <taxon>Euteleostomi</taxon>
        <taxon>Mammalia</taxon>
        <taxon>Eutheria</taxon>
        <taxon>Euarchontoglires</taxon>
        <taxon>Glires</taxon>
        <taxon>Rodentia</taxon>
        <taxon>Myomorpha</taxon>
        <taxon>Muroidea</taxon>
        <taxon>Cricetidae</taxon>
        <taxon>Arvicolinae</taxon>
        <taxon>Myodes</taxon>
    </lineage>
</organism>
<evidence type="ECO:0000256" key="1">
    <source>
        <dbReference type="ARBA" id="ARBA00000900"/>
    </source>
</evidence>